<dbReference type="Pfam" id="PF02788">
    <property type="entry name" value="RuBisCO_large_N"/>
    <property type="match status" value="1"/>
</dbReference>
<dbReference type="InterPro" id="IPR033966">
    <property type="entry name" value="RuBisCO"/>
</dbReference>
<name>A0A315ZXJ9_9FIRM</name>
<dbReference type="GO" id="GO:0000287">
    <property type="term" value="F:magnesium ion binding"/>
    <property type="evidence" value="ECO:0007669"/>
    <property type="project" value="InterPro"/>
</dbReference>
<gene>
    <name evidence="7" type="ORF">SAMN05216529_10626</name>
</gene>
<dbReference type="SFLD" id="SFLDS00014">
    <property type="entry name" value="RuBisCO"/>
    <property type="match status" value="1"/>
</dbReference>
<dbReference type="GO" id="GO:0015977">
    <property type="term" value="P:carbon fixation"/>
    <property type="evidence" value="ECO:0007669"/>
    <property type="project" value="InterPro"/>
</dbReference>
<evidence type="ECO:0000256" key="1">
    <source>
        <dbReference type="ARBA" id="ARBA00001946"/>
    </source>
</evidence>
<dbReference type="InterPro" id="IPR036422">
    <property type="entry name" value="RuBisCO_lsu_N_sf"/>
</dbReference>
<protein>
    <submittedName>
        <fullName evidence="7">2,3-diketo-5-methylthiopentyl-1-phosphate enolase</fullName>
    </submittedName>
</protein>
<dbReference type="PANTHER" id="PTHR42704:SF17">
    <property type="entry name" value="RIBULOSE BISPHOSPHATE CARBOXYLASE LARGE CHAIN"/>
    <property type="match status" value="1"/>
</dbReference>
<dbReference type="Pfam" id="PF00016">
    <property type="entry name" value="RuBisCO_large"/>
    <property type="match status" value="1"/>
</dbReference>
<dbReference type="CDD" id="cd08205">
    <property type="entry name" value="RuBisCO_IV_RLP"/>
    <property type="match status" value="1"/>
</dbReference>
<keyword evidence="3" id="KW-0460">Magnesium</keyword>
<dbReference type="PROSITE" id="PS00157">
    <property type="entry name" value="RUBISCO_LARGE"/>
    <property type="match status" value="1"/>
</dbReference>
<evidence type="ECO:0000256" key="3">
    <source>
        <dbReference type="ARBA" id="ARBA00022842"/>
    </source>
</evidence>
<feature type="domain" description="Ribulose bisphosphate carboxylase large subunit C-terminal" evidence="5">
    <location>
        <begin position="143"/>
        <end position="420"/>
    </location>
</feature>
<dbReference type="OrthoDB" id="9770811at2"/>
<dbReference type="Proteomes" id="UP000254051">
    <property type="component" value="Unassembled WGS sequence"/>
</dbReference>
<evidence type="ECO:0000259" key="6">
    <source>
        <dbReference type="Pfam" id="PF02788"/>
    </source>
</evidence>
<comment type="cofactor">
    <cofactor evidence="1">
        <name>Mg(2+)</name>
        <dbReference type="ChEBI" id="CHEBI:18420"/>
    </cofactor>
</comment>
<evidence type="ECO:0000256" key="2">
    <source>
        <dbReference type="ARBA" id="ARBA00022723"/>
    </source>
</evidence>
<keyword evidence="8" id="KW-1185">Reference proteome</keyword>
<comment type="similarity">
    <text evidence="4">Belongs to the RuBisCO large chain family.</text>
</comment>
<proteinExistence type="inferred from homology"/>
<dbReference type="InterPro" id="IPR020878">
    <property type="entry name" value="RuBisCo_large_chain_AS"/>
</dbReference>
<dbReference type="EMBL" id="UHJJ01000006">
    <property type="protein sequence ID" value="SUQ14336.1"/>
    <property type="molecule type" value="Genomic_DNA"/>
</dbReference>
<organism evidence="7 8">
    <name type="scientific">Faecalicatena contorta</name>
    <dbReference type="NCBI Taxonomy" id="39482"/>
    <lineage>
        <taxon>Bacteria</taxon>
        <taxon>Bacillati</taxon>
        <taxon>Bacillota</taxon>
        <taxon>Clostridia</taxon>
        <taxon>Lachnospirales</taxon>
        <taxon>Lachnospiraceae</taxon>
        <taxon>Faecalicatena</taxon>
    </lineage>
</organism>
<evidence type="ECO:0000313" key="8">
    <source>
        <dbReference type="Proteomes" id="UP000254051"/>
    </source>
</evidence>
<dbReference type="InterPro" id="IPR017443">
    <property type="entry name" value="RuBisCO_lsu_fd_N"/>
</dbReference>
<reference evidence="8" key="1">
    <citation type="submission" date="2017-07" db="EMBL/GenBank/DDBJ databases">
        <authorList>
            <person name="Varghese N."/>
            <person name="Submissions S."/>
        </authorList>
    </citation>
    <scope>NUCLEOTIDE SEQUENCE [LARGE SCALE GENOMIC DNA]</scope>
    <source>
        <strain evidence="8">NLAE-zl-C134</strain>
    </source>
</reference>
<dbReference type="PANTHER" id="PTHR42704">
    <property type="entry name" value="RIBULOSE BISPHOSPHATE CARBOXYLASE"/>
    <property type="match status" value="1"/>
</dbReference>
<evidence type="ECO:0000256" key="4">
    <source>
        <dbReference type="RuleBase" id="RU003834"/>
    </source>
</evidence>
<dbReference type="SUPFAM" id="SSF54966">
    <property type="entry name" value="RuBisCO, large subunit, small (N-terminal) domain"/>
    <property type="match status" value="1"/>
</dbReference>
<dbReference type="InterPro" id="IPR000685">
    <property type="entry name" value="RuBisCO_lsu_C"/>
</dbReference>
<dbReference type="AlphaFoldDB" id="A0A315ZXJ9"/>
<dbReference type="InterPro" id="IPR036376">
    <property type="entry name" value="RuBisCO_lsu_C_sf"/>
</dbReference>
<dbReference type="SFLD" id="SFLDG00301">
    <property type="entry name" value="RuBisCO-like_proteins"/>
    <property type="match status" value="1"/>
</dbReference>
<dbReference type="GO" id="GO:0016984">
    <property type="term" value="F:ribulose-bisphosphate carboxylase activity"/>
    <property type="evidence" value="ECO:0007669"/>
    <property type="project" value="InterPro"/>
</dbReference>
<evidence type="ECO:0000313" key="7">
    <source>
        <dbReference type="EMBL" id="SUQ14336.1"/>
    </source>
</evidence>
<accession>A0A315ZXJ9</accession>
<dbReference type="SUPFAM" id="SSF51649">
    <property type="entry name" value="RuBisCo, C-terminal domain"/>
    <property type="match status" value="1"/>
</dbReference>
<dbReference type="Gene3D" id="3.30.70.150">
    <property type="entry name" value="RuBisCO large subunit, N-terminal domain"/>
    <property type="match status" value="1"/>
</dbReference>
<dbReference type="Gene3D" id="3.20.20.110">
    <property type="entry name" value="Ribulose bisphosphate carboxylase, large subunit, C-terminal domain"/>
    <property type="match status" value="1"/>
</dbReference>
<dbReference type="RefSeq" id="WP_109711528.1">
    <property type="nucleotide sequence ID" value="NZ_QGDS01000006.1"/>
</dbReference>
<feature type="domain" description="Ribulose bisphosphate carboxylase large subunit ferrodoxin-like N-terminal" evidence="6">
    <location>
        <begin position="14"/>
        <end position="132"/>
    </location>
</feature>
<keyword evidence="2" id="KW-0479">Metal-binding</keyword>
<evidence type="ECO:0000259" key="5">
    <source>
        <dbReference type="Pfam" id="PF00016"/>
    </source>
</evidence>
<sequence>MDSVLYTLPENIRSKNYVVASYYIKLPKETDVLKKASTLAVGQTIGTWIPIPGITEEIREKYMGKVVNVFDVPALDLSTQLDTLEREYIIQIAYPAVNFGSDFPLLLTSLLGNDASTSAQVKLLDIELPEEYTKKFPGPYYGIEGIRKLTQIEQRPFLLNMIKPCTGLTPAEGARIFYETALGGVDFIKDDELLGNPSYSKSWDRVKAYKQAAQAAYEKTGERVLYFVNVTSGAGEIMDTVKRVEDAGADGIMLNFAAVGYSVLKQVSEASHVPVLGHAAGAGMYYEGTASGMSSPLAAGKLARLGGADIVMVNTPYGGYPLLYQKYIQTFAQLTLPWYGLKPSMPSIGGGVHPGMVEKYVREAGKDIVLAAGGAVQGHPWGATAGARAMRQAIDIVIEGRNFREAAQEKEELREALKCWSYIGE</sequence>